<dbReference type="EMBL" id="CP005385">
    <property type="protein sequence ID" value="AGK03421.1"/>
    <property type="molecule type" value="Genomic_DNA"/>
</dbReference>
<dbReference type="RefSeq" id="WP_013012486.1">
    <property type="nucleotide sequence ID" value="NC_013946.1"/>
</dbReference>
<reference evidence="1 3" key="1">
    <citation type="journal article" date="2010" name="Stand. Genomic Sci.">
        <title>Complete genome sequence of Meiothermus ruber type strain (21).</title>
        <authorList>
            <person name="Tindall B.J."/>
            <person name="Sikorski J."/>
            <person name="Lucas S."/>
            <person name="Goltsman E."/>
            <person name="Copeland A."/>
            <person name="Glavina Del Rio T."/>
            <person name="Nolan M."/>
            <person name="Tice H."/>
            <person name="Cheng J.F."/>
            <person name="Han C."/>
            <person name="Pitluck S."/>
            <person name="Liolios K."/>
            <person name="Ivanova N."/>
            <person name="Mavromatis K."/>
            <person name="Ovchinnikova G."/>
            <person name="Pati A."/>
            <person name="Fahnrich R."/>
            <person name="Goodwin L."/>
            <person name="Chen A."/>
            <person name="Palaniappan K."/>
            <person name="Land M."/>
            <person name="Hauser L."/>
            <person name="Chang Y.J."/>
            <person name="Jeffries C.D."/>
            <person name="Rohde M."/>
            <person name="Goker M."/>
            <person name="Woyke T."/>
            <person name="Bristow J."/>
            <person name="Eisen J.A."/>
            <person name="Markowitz V."/>
            <person name="Hugenholtz P."/>
            <person name="Kyrpides N.C."/>
            <person name="Klenk H.P."/>
            <person name="Lapidus A."/>
        </authorList>
    </citation>
    <scope>NUCLEOTIDE SEQUENCE [LARGE SCALE GENOMIC DNA]</scope>
    <source>
        <strain evidence="3">ATCC 35948 / DSM 1279 / VKM B-1258 / 21</strain>
        <strain evidence="1">DSM 1279</strain>
    </source>
</reference>
<evidence type="ECO:0000313" key="4">
    <source>
        <dbReference type="Proteomes" id="UP000013026"/>
    </source>
</evidence>
<evidence type="ECO:0000313" key="2">
    <source>
        <dbReference type="EMBL" id="AGK03421.1"/>
    </source>
</evidence>
<gene>
    <name evidence="1" type="ordered locus">Mrub_0187</name>
    <name evidence="2" type="ORF">K649_00545</name>
</gene>
<accession>D3PL71</accession>
<evidence type="ECO:0000313" key="1">
    <source>
        <dbReference type="EMBL" id="ADD26967.1"/>
    </source>
</evidence>
<dbReference type="Proteomes" id="UP000013026">
    <property type="component" value="Chromosome"/>
</dbReference>
<name>D3PL71_MEIRD</name>
<protein>
    <submittedName>
        <fullName evidence="2">Uncharacterized protein</fullName>
    </submittedName>
</protein>
<dbReference type="AlphaFoldDB" id="D3PL71"/>
<dbReference type="Proteomes" id="UP000006655">
    <property type="component" value="Chromosome"/>
</dbReference>
<reference evidence="2" key="2">
    <citation type="submission" date="2013-04" db="EMBL/GenBank/DDBJ databases">
        <title>Non-Hybrid, Finished Microbial Genome Assemblies from Long-Read SMRT Sequencing Data.</title>
        <authorList>
            <person name="Klammer A."/>
            <person name="Drake J."/>
            <person name="Heiner C."/>
            <person name="Clum A."/>
            <person name="Copeland A."/>
            <person name="Huddleston J."/>
            <person name="Eichler E."/>
            <person name="Turner S.W."/>
        </authorList>
    </citation>
    <scope>NUCLEOTIDE SEQUENCE</scope>
    <source>
        <strain evidence="2">DSM 1279</strain>
    </source>
</reference>
<dbReference type="KEGG" id="mrb:Mrub_0187"/>
<reference evidence="2 4" key="3">
    <citation type="submission" date="2013-04" db="EMBL/GenBank/DDBJ databases">
        <authorList>
            <person name="Chin J."/>
            <person name="Alexander D.H."/>
            <person name="Marks P."/>
            <person name="Korlach J."/>
            <person name="Clum A."/>
            <person name="Copeland A."/>
        </authorList>
    </citation>
    <scope>NUCLEOTIDE SEQUENCE [LARGE SCALE GENOMIC DNA]</scope>
    <source>
        <strain evidence="4">ATCC 35948 / DSM 1279 / VKM B-1258 / 21</strain>
        <strain evidence="2">DSM 1279</strain>
    </source>
</reference>
<organism evidence="2 4">
    <name type="scientific">Meiothermus ruber (strain ATCC 35948 / DSM 1279 / VKM B-1258 / 21)</name>
    <name type="common">Thermus ruber</name>
    <dbReference type="NCBI Taxonomy" id="504728"/>
    <lineage>
        <taxon>Bacteria</taxon>
        <taxon>Thermotogati</taxon>
        <taxon>Deinococcota</taxon>
        <taxon>Deinococci</taxon>
        <taxon>Thermales</taxon>
        <taxon>Thermaceae</taxon>
        <taxon>Meiothermus</taxon>
    </lineage>
</organism>
<dbReference type="KEGG" id="mre:K649_00545"/>
<sequence>MAKPGRKLGYRTPNSLLTYPILENLYLMGYSSDKAAQIVRELGYTCSNHTAWRRWKEFERKHPEALLRYGQPKREVV</sequence>
<dbReference type="STRING" id="504728.K649_00545"/>
<dbReference type="EMBL" id="CP001743">
    <property type="protein sequence ID" value="ADD26967.1"/>
    <property type="molecule type" value="Genomic_DNA"/>
</dbReference>
<dbReference type="PATRIC" id="fig|504728.9.peg.115"/>
<proteinExistence type="predicted"/>
<evidence type="ECO:0000313" key="3">
    <source>
        <dbReference type="Proteomes" id="UP000006655"/>
    </source>
</evidence>
<keyword evidence="3" id="KW-1185">Reference proteome</keyword>